<evidence type="ECO:0000256" key="10">
    <source>
        <dbReference type="ARBA" id="ARBA00023237"/>
    </source>
</evidence>
<dbReference type="Proteomes" id="UP000214561">
    <property type="component" value="Chromosome"/>
</dbReference>
<dbReference type="InterPro" id="IPR005594">
    <property type="entry name" value="YadA_C"/>
</dbReference>
<feature type="domain" description="Trimeric autotransporter adhesin YadA-like head" evidence="13">
    <location>
        <begin position="819"/>
        <end position="841"/>
    </location>
</feature>
<feature type="domain" description="Trimeric autotransporter adhesin YadA-like stalk" evidence="14">
    <location>
        <begin position="552"/>
        <end position="579"/>
    </location>
</feature>
<dbReference type="InterPro" id="IPR008635">
    <property type="entry name" value="Coiled_stalk_dom"/>
</dbReference>
<comment type="similarity">
    <text evidence="3">Belongs to the autotransporter-2 (AT-2) (TC 1.B.40) family.</text>
</comment>
<dbReference type="InterPro" id="IPR045584">
    <property type="entry name" value="Pilin-like"/>
</dbReference>
<feature type="domain" description="Trimeric autotransporter adhesin YadA-like stalk" evidence="14">
    <location>
        <begin position="2558"/>
        <end position="2599"/>
    </location>
</feature>
<feature type="domain" description="Trimeric autotransporter adhesin YadA-like stalk" evidence="14">
    <location>
        <begin position="952"/>
        <end position="993"/>
    </location>
</feature>
<feature type="compositionally biased region" description="Gly residues" evidence="11">
    <location>
        <begin position="2918"/>
        <end position="2941"/>
    </location>
</feature>
<dbReference type="Gene3D" id="2.60.40.4050">
    <property type="match status" value="1"/>
</dbReference>
<evidence type="ECO:0000313" key="16">
    <source>
        <dbReference type="EMBL" id="ASR90513.1"/>
    </source>
</evidence>
<evidence type="ECO:0000256" key="7">
    <source>
        <dbReference type="ARBA" id="ARBA00022729"/>
    </source>
</evidence>
<proteinExistence type="inferred from homology"/>
<evidence type="ECO:0000259" key="13">
    <source>
        <dbReference type="Pfam" id="PF05658"/>
    </source>
</evidence>
<dbReference type="SUPFAM" id="SSF101967">
    <property type="entry name" value="Adhesin YadA, collagen-binding domain"/>
    <property type="match status" value="8"/>
</dbReference>
<feature type="domain" description="Trimeric autotransporter adhesin YadA-like stalk" evidence="14">
    <location>
        <begin position="1666"/>
        <end position="1707"/>
    </location>
</feature>
<feature type="domain" description="Trimeric autotransporter adhesin YadA-like head" evidence="13">
    <location>
        <begin position="875"/>
        <end position="897"/>
    </location>
</feature>
<keyword evidence="9" id="KW-0472">Membrane</keyword>
<keyword evidence="6" id="KW-0812">Transmembrane</keyword>
<gene>
    <name evidence="16" type="ORF">AFA_14235</name>
</gene>
<keyword evidence="7" id="KW-0732">Signal</keyword>
<evidence type="ECO:0000256" key="9">
    <source>
        <dbReference type="ARBA" id="ARBA00023136"/>
    </source>
</evidence>
<dbReference type="InterPro" id="IPR011049">
    <property type="entry name" value="Serralysin-like_metalloprot_C"/>
</dbReference>
<dbReference type="Pfam" id="PF03895">
    <property type="entry name" value="YadA_anchor"/>
    <property type="match status" value="1"/>
</dbReference>
<feature type="domain" description="Trimeric autotransporter adhesin YadA-like stalk" evidence="14">
    <location>
        <begin position="1889"/>
        <end position="1930"/>
    </location>
</feature>
<dbReference type="Gene3D" id="1.20.5.170">
    <property type="match status" value="1"/>
</dbReference>
<evidence type="ECO:0000256" key="1">
    <source>
        <dbReference type="ARBA" id="ARBA00004241"/>
    </source>
</evidence>
<evidence type="ECO:0000256" key="3">
    <source>
        <dbReference type="ARBA" id="ARBA00005848"/>
    </source>
</evidence>
<feature type="domain" description="Trimeric autotransporter adhesin YadA-like head" evidence="13">
    <location>
        <begin position="751"/>
        <end position="774"/>
    </location>
</feature>
<keyword evidence="5" id="KW-1134">Transmembrane beta strand</keyword>
<evidence type="ECO:0000256" key="2">
    <source>
        <dbReference type="ARBA" id="ARBA00004442"/>
    </source>
</evidence>
<keyword evidence="4" id="KW-0813">Transport</keyword>
<evidence type="ECO:0000259" key="15">
    <source>
        <dbReference type="Pfam" id="PF13018"/>
    </source>
</evidence>
<dbReference type="Gene3D" id="6.10.250.2040">
    <property type="match status" value="1"/>
</dbReference>
<evidence type="ECO:0000259" key="14">
    <source>
        <dbReference type="Pfam" id="PF05662"/>
    </source>
</evidence>
<feature type="domain" description="Trimeric autotransporter adhesin YadA-like stalk" evidence="14">
    <location>
        <begin position="2854"/>
        <end position="2885"/>
    </location>
</feature>
<feature type="domain" description="Trimeric autotransporter adhesin YadA-like head" evidence="13">
    <location>
        <begin position="628"/>
        <end position="651"/>
    </location>
</feature>
<name>A0AB33CV85_ALCFA</name>
<comment type="subcellular location">
    <subcellularLocation>
        <location evidence="2">Cell outer membrane</location>
    </subcellularLocation>
    <subcellularLocation>
        <location evidence="1">Cell surface</location>
    </subcellularLocation>
</comment>
<dbReference type="Pfam" id="PF05658">
    <property type="entry name" value="YadA_head"/>
    <property type="match status" value="7"/>
</dbReference>
<keyword evidence="10" id="KW-0998">Cell outer membrane</keyword>
<dbReference type="GO" id="GO:0009986">
    <property type="term" value="C:cell surface"/>
    <property type="evidence" value="ECO:0007669"/>
    <property type="project" value="UniProtKB-SubCell"/>
</dbReference>
<dbReference type="GO" id="GO:0015031">
    <property type="term" value="P:protein transport"/>
    <property type="evidence" value="ECO:0007669"/>
    <property type="project" value="UniProtKB-KW"/>
</dbReference>
<dbReference type="Gene3D" id="6.20.50.100">
    <property type="match status" value="9"/>
</dbReference>
<feature type="domain" description="Trimeric autotransporter adhesin YadA-like C-terminal membrane anchor" evidence="12">
    <location>
        <begin position="3079"/>
        <end position="3139"/>
    </location>
</feature>
<evidence type="ECO:0000256" key="5">
    <source>
        <dbReference type="ARBA" id="ARBA00022452"/>
    </source>
</evidence>
<evidence type="ECO:0008006" key="18">
    <source>
        <dbReference type="Google" id="ProtNLM"/>
    </source>
</evidence>
<dbReference type="SUPFAM" id="SSF54523">
    <property type="entry name" value="Pili subunits"/>
    <property type="match status" value="1"/>
</dbReference>
<dbReference type="EMBL" id="CP021641">
    <property type="protein sequence ID" value="ASR90513.1"/>
    <property type="molecule type" value="Genomic_DNA"/>
</dbReference>
<feature type="region of interest" description="Disordered" evidence="11">
    <location>
        <begin position="2909"/>
        <end position="2949"/>
    </location>
</feature>
<dbReference type="Gene3D" id="1.20.5.340">
    <property type="match status" value="1"/>
</dbReference>
<organism evidence="16 17">
    <name type="scientific">Alcaligenes faecalis</name>
    <dbReference type="NCBI Taxonomy" id="511"/>
    <lineage>
        <taxon>Bacteria</taxon>
        <taxon>Pseudomonadati</taxon>
        <taxon>Pseudomonadota</taxon>
        <taxon>Betaproteobacteria</taxon>
        <taxon>Burkholderiales</taxon>
        <taxon>Alcaligenaceae</taxon>
        <taxon>Alcaligenes</taxon>
    </lineage>
</organism>
<feature type="domain" description="Trimeric autotransporter adhesin YadA-like head" evidence="13">
    <location>
        <begin position="314"/>
        <end position="335"/>
    </location>
</feature>
<feature type="domain" description="Trimeric autotransporter adhesin YadA-like stalk" evidence="14">
    <location>
        <begin position="2335"/>
        <end position="2376"/>
    </location>
</feature>
<dbReference type="InterPro" id="IPR024973">
    <property type="entry name" value="ESPR"/>
</dbReference>
<dbReference type="GO" id="GO:0009279">
    <property type="term" value="C:cell outer membrane"/>
    <property type="evidence" value="ECO:0007669"/>
    <property type="project" value="UniProtKB-SubCell"/>
</dbReference>
<feature type="domain" description="Trimeric autotransporter adhesin YadA-like head" evidence="13">
    <location>
        <begin position="260"/>
        <end position="286"/>
    </location>
</feature>
<dbReference type="Pfam" id="PF13018">
    <property type="entry name" value="ESPR"/>
    <property type="match status" value="1"/>
</dbReference>
<feature type="domain" description="Trimeric autotransporter adhesin YadA-like stalk" evidence="14">
    <location>
        <begin position="1443"/>
        <end position="1484"/>
    </location>
</feature>
<dbReference type="Gene3D" id="2.20.70.140">
    <property type="match status" value="3"/>
</dbReference>
<evidence type="ECO:0000256" key="11">
    <source>
        <dbReference type="SAM" id="MobiDB-lite"/>
    </source>
</evidence>
<feature type="domain" description="ESPR" evidence="15">
    <location>
        <begin position="34"/>
        <end position="82"/>
    </location>
</feature>
<reference evidence="16 17" key="1">
    <citation type="submission" date="2017-05" db="EMBL/GenBank/DDBJ databases">
        <authorList>
            <person name="Qiu J.G."/>
            <person name="He J."/>
        </authorList>
    </citation>
    <scope>NUCLEOTIDE SEQUENCE [LARGE SCALE GENOMIC DNA]</scope>
    <source>
        <strain evidence="16 17">JQ135</strain>
    </source>
</reference>
<dbReference type="Gene3D" id="3.30.1300.30">
    <property type="entry name" value="GSPII I/J protein-like"/>
    <property type="match status" value="1"/>
</dbReference>
<dbReference type="Pfam" id="PF05662">
    <property type="entry name" value="YadA_stalk"/>
    <property type="match status" value="11"/>
</dbReference>
<evidence type="ECO:0000256" key="6">
    <source>
        <dbReference type="ARBA" id="ARBA00022692"/>
    </source>
</evidence>
<evidence type="ECO:0000256" key="4">
    <source>
        <dbReference type="ARBA" id="ARBA00022448"/>
    </source>
</evidence>
<dbReference type="InterPro" id="IPR008640">
    <property type="entry name" value="Adhesin_Head_dom"/>
</dbReference>
<accession>A0AB33CV85</accession>
<evidence type="ECO:0000313" key="17">
    <source>
        <dbReference type="Proteomes" id="UP000214561"/>
    </source>
</evidence>
<dbReference type="Gene3D" id="1.20.5.2280">
    <property type="match status" value="1"/>
</dbReference>
<evidence type="ECO:0000256" key="8">
    <source>
        <dbReference type="ARBA" id="ARBA00022927"/>
    </source>
</evidence>
<evidence type="ECO:0000259" key="12">
    <source>
        <dbReference type="Pfam" id="PF03895"/>
    </source>
</evidence>
<feature type="domain" description="Trimeric autotransporter adhesin YadA-like stalk" evidence="14">
    <location>
        <begin position="2112"/>
        <end position="2153"/>
    </location>
</feature>
<feature type="domain" description="Trimeric autotransporter adhesin YadA-like stalk" evidence="14">
    <location>
        <begin position="1220"/>
        <end position="1261"/>
    </location>
</feature>
<dbReference type="Gene3D" id="2.150.10.10">
    <property type="entry name" value="Serralysin-like metalloprotease, C-terminal"/>
    <property type="match status" value="5"/>
</dbReference>
<protein>
    <recommendedName>
        <fullName evidence="18">Hemagglutinin</fullName>
    </recommendedName>
</protein>
<feature type="domain" description="Trimeric autotransporter adhesin YadA-like head" evidence="13">
    <location>
        <begin position="337"/>
        <end position="363"/>
    </location>
</feature>
<dbReference type="KEGG" id="afq:AFA_14235"/>
<sequence>MGGGGTFVRSRQFQPHTHQLCTQQIFLKGSGTEMNHVYKTIWNEQTGTFVAVSENKTAKGKRSSSCVKGGKCSALSARMGWAACLTVGALAVSNAWAAVEIPGDGQSNLINFTAPGGTIQFTGGGSIVGLSSLTVSGALSADQITVGGESVATMAQLTATAADVQTNTGKIDGLEARVAGNESTLTDHGTRITDNETAITSHDTRISGNETAIADQGSRIGTAEAGLVTINNHLTALGVDDTNPGVKYFRANSEQPDSEANGEESIAIGPESKAEGDRSMAAGQGALADADSAIALGDGARVASADSQPKPEAAIAIGKDSVSSGLASVAVGREAAAGGHNALALGTQAQASGVNGIALGLGAQADAENNISIGGDAGKATGNHLPGDRSHNIAIGQASGQNVKGQFNAAIGDNAGNGVDGNQNVAMGKGAGSSVTGDDNISLGTNANQGRTSNRAVGIGANASADTEGIAIGYNAVAGNTGVAVGRQSMALGTGTAMGPNAYADSGFVALGLNSHSVQGDVSGTGRFTNRGFSGSAVSVGSSESGNAFTRRIVNVEDGANDTDAVNVRQLQAVVDQAALGGPVDYDQLAEKIGDDWGQQIEDSKTRYFSVNDGGVDKGNKNNNGAAATAIDSIAIGPDATTKERDSVAIGHMAGAEGVSAVVLGHNIKGLGLNSTTIGNSQSEARDEGGVAIGTHVVSRDKNSIVIGRDSYTDRQANGPSVENSIVIGTESSSTAVEGIVIGKGSVVNAARSIAQGSNATATANDAMAFGTRSRAAAGDSQASGTDAETFAARGIAMGTRARSGQANPDVENQDKNRDSIALGTDSVAEFNSSIAVGREAQATADYAQAQGKGAHAFGEDSIAQGRDAWAIERQAIALGADSRSTADRAVAIGQGAQAGNARSVALGDAAVTAGAVGTSNASLNGLSYGNFAGTNPVGTVSVGTEQDKRTLTNVAAGRINPGSTDAINGSQLYATNAVLGNVANTTKNILGGNAALASDGSLSMSNIGDTGENTVHDAIKYAAQGWHVSANGAASENVKPGGSVDFSNDDGNITVTRTGTDLAFNLADDLTVGNSITVGDTVINGDSVTVGDTVVNGDSITTNNLTVQGETRLGDNFVVNNAGDVIYKGSEVATQNDGLSFAGNTGSTIAKTLGDNTPLTVSGELAEGEASTGANLRVDSDGNKLNLVMAQNLTDLNSITINNGGPVINGDGINMGGKKITNMDAGTDDTDAVNVSQLKEVSDVANAGWNISANGGAAENVKPGASVDFSNTDGNITVTRTGTDLAFNLADDLTVGNSITVGDTVINGDSVTVGDTVVNGDSITTNNLTVQGETRLGDNFVVNNAGDVIYKGSEVATQNDGLSFAGNTGSTIAKTLGDNTPLTVSGELAEGEASTGANLRVDSDGNKLNLVMAQNLTDLNSITINNGGPVISGDGINMGGKKITNLAVGTEDTDAVNVSQLKDVEEVANAGWNISANGGAAENVKPGASVDFSNDDGNITVTRTDTDLAFNLADDLTVGNSITVGDTVINGDSVTVGDTVVNGDSITTNNLTVQGETRLGDNFVVNNAGDVIYKGSEVATQNDGLSFAGNTGSTIAKTLGDNTPLTVSGELAEGEASTGANLRVDSDGNKLNLVMAQNLTDLNSITINNGGPVINGDGINMGGKKITNMDAGTDDTDAVNVSQLKEVSDVANAGWNISANGGAAENVKPGASVDFSNTDGNITVTRTGTDLAFNLADDLTVGNSITVGDTVINGDSVTVGDTVVNGDSITTNNLTVQGETRLGDNFVVNNAGDVIYKGSEVATQNDGLSFAGNTGSTIAKTLGDNTPLTVSGELAEGEASTGANLRVDSDGNKLNLVMAQNLTDLNSITINNGGPVINGDGINMGGKKITNMDAGTDDTDAVNVSQLKEVSDVANAGWNISANGGAAENVKPGASVDFSNTDGNITVTRTGTDLAFNLADDLTVGNSITVGDTVINGDSVTVGDTVVNGDSITTNNLTVQGETRLGDNFVVNNAGDVIYKGSEVATQNDGLSFAGNTGSTIAKTLGDNTPLTVSGELAEGEASTGANLRVDSDGNKLNLVMAQNLTDLNSITINNGGPVINGDGINMGGKKITNMDAGTDDTDAVNVSQLKEVSDVANAGWNISANGGAAENVKPGASVDFSNTDGNITVTRTGTDLAFNLADDLTVGNSITVGDTVINGDSVTVGDTVVNGDSITTNNLTVQGETRLGDNFVVNNAGDVIYKGSEVATQNDGLSFAGNTGSTIAKTLGDNTPLTVSGELAEGEASTGANLRVDSDGNKLNLVMAQNLTDLNSITINNGGPVISGDGINMGGKKITNLAVGTEDTDAVNVSQLKDVEEVANAGWNISANGGAAENVKPGASVDFSNDDGNITVTRTDTDLAFNLADDLTVGNSITVGDTVINGDSVTVGDTVVNGDSITTNNLTVQGETRLGDNFVVNNAGDVIYKGSEVATQNDGLSFAGNTGSTIAKTLGDNTPLTVSGELAEGEASTGANLRVDSDGNKLNLVMAQNLTDLNSITINNGGPVINGDGINMGGKKITNMDAGTDDTDAVNVSQLKEVSDVANAGWNISANGGAAENVKPGASVDFSNTDGNINISREGTDLALNLNKDIDLGADGSLTTGNTVVNNDGLTVDDGAGNKISTTAAGTTVSNAAGDTTTVGAGSITVADAAGNSTAIGSTQVVVGGANPVTINGDTGRIGGLTNLTWDPDNYTSGQAATEDQLKQVNDLASAGWNVTDAQGNSANIGPNGQVAFVGDKNVTVEQTGTDDSGQLEVKLNKDIDLGADGSLKTGDTVINNAGVAVGNDVHLGNTGLIINDGPSITLAGINAGDMRITNVAAGRNPTDAVNYGQLQPIESFIGLDGNGSFAYNGGQHSSLKDVLDSMHWNVEAPTDGKEGGNTGGSNGNGSGSTGGGNNGSGDGTPIHNGNTVGFVEGDNIVISKTDRVNDAGQTVGADIKVSVSQDLKVNSITAVTVQADEIQINNGGPIINENGINMSGKHITNVAAGVNDTDAVNVSQLNQVAGNLQGQINNIRHDINRLDNRLSAGVAAAMATASLPQAYLPGKHMMSMAGGTWRGESGMAIGFSGITDNGKWVYKLSGNTTSRGDYGGAVGIGYQW</sequence>
<keyword evidence="8" id="KW-0653">Protein transport</keyword>
<feature type="domain" description="Trimeric autotransporter adhesin YadA-like stalk" evidence="14">
    <location>
        <begin position="3022"/>
        <end position="3058"/>
    </location>
</feature>
<dbReference type="CDD" id="cd12820">
    <property type="entry name" value="LbR_YadA-like"/>
    <property type="match status" value="2"/>
</dbReference>